<keyword evidence="4" id="KW-0238">DNA-binding</keyword>
<evidence type="ECO:0000256" key="5">
    <source>
        <dbReference type="ARBA" id="ARBA00023163"/>
    </source>
</evidence>
<dbReference type="InterPro" id="IPR013249">
    <property type="entry name" value="RNA_pol_sigma70_r4_t2"/>
</dbReference>
<evidence type="ECO:0000256" key="4">
    <source>
        <dbReference type="ARBA" id="ARBA00023125"/>
    </source>
</evidence>
<keyword evidence="3" id="KW-0731">Sigma factor</keyword>
<comment type="caution">
    <text evidence="8">The sequence shown here is derived from an EMBL/GenBank/DDBJ whole genome shotgun (WGS) entry which is preliminary data.</text>
</comment>
<evidence type="ECO:0000313" key="9">
    <source>
        <dbReference type="Proteomes" id="UP000240739"/>
    </source>
</evidence>
<dbReference type="PANTHER" id="PTHR43133:SF8">
    <property type="entry name" value="RNA POLYMERASE SIGMA FACTOR HI_1459-RELATED"/>
    <property type="match status" value="1"/>
</dbReference>
<accession>A0A2T4UHA4</accession>
<dbReference type="Gene3D" id="1.10.10.10">
    <property type="entry name" value="Winged helix-like DNA-binding domain superfamily/Winged helix DNA-binding domain"/>
    <property type="match status" value="1"/>
</dbReference>
<dbReference type="InterPro" id="IPR014284">
    <property type="entry name" value="RNA_pol_sigma-70_dom"/>
</dbReference>
<organism evidence="8 9">
    <name type="scientific">Paraconexibacter algicola</name>
    <dbReference type="NCBI Taxonomy" id="2133960"/>
    <lineage>
        <taxon>Bacteria</taxon>
        <taxon>Bacillati</taxon>
        <taxon>Actinomycetota</taxon>
        <taxon>Thermoleophilia</taxon>
        <taxon>Solirubrobacterales</taxon>
        <taxon>Paraconexibacteraceae</taxon>
        <taxon>Paraconexibacter</taxon>
    </lineage>
</organism>
<dbReference type="Proteomes" id="UP000240739">
    <property type="component" value="Unassembled WGS sequence"/>
</dbReference>
<evidence type="ECO:0000259" key="6">
    <source>
        <dbReference type="Pfam" id="PF04542"/>
    </source>
</evidence>
<comment type="similarity">
    <text evidence="1">Belongs to the sigma-70 factor family. ECF subfamily.</text>
</comment>
<reference evidence="8 9" key="1">
    <citation type="submission" date="2018-03" db="EMBL/GenBank/DDBJ databases">
        <title>Aquarubrobacter algicola gen. nov., sp. nov., a novel actinobacterium isolated from shallow eutrophic lake during the end of cyanobacterial harmful algal blooms.</title>
        <authorList>
            <person name="Chun S.J."/>
        </authorList>
    </citation>
    <scope>NUCLEOTIDE SEQUENCE [LARGE SCALE GENOMIC DNA]</scope>
    <source>
        <strain evidence="8 9">Seoho-28</strain>
    </source>
</reference>
<dbReference type="Gene3D" id="1.10.1740.10">
    <property type="match status" value="1"/>
</dbReference>
<evidence type="ECO:0000259" key="7">
    <source>
        <dbReference type="Pfam" id="PF08281"/>
    </source>
</evidence>
<dbReference type="GO" id="GO:0006352">
    <property type="term" value="P:DNA-templated transcription initiation"/>
    <property type="evidence" value="ECO:0007669"/>
    <property type="project" value="InterPro"/>
</dbReference>
<keyword evidence="9" id="KW-1185">Reference proteome</keyword>
<name>A0A2T4UHA4_9ACTN</name>
<dbReference type="CDD" id="cd06171">
    <property type="entry name" value="Sigma70_r4"/>
    <property type="match status" value="1"/>
</dbReference>
<dbReference type="SUPFAM" id="SSF88946">
    <property type="entry name" value="Sigma2 domain of RNA polymerase sigma factors"/>
    <property type="match status" value="1"/>
</dbReference>
<dbReference type="InterPro" id="IPR013324">
    <property type="entry name" value="RNA_pol_sigma_r3/r4-like"/>
</dbReference>
<dbReference type="RefSeq" id="WP_107567034.1">
    <property type="nucleotide sequence ID" value="NZ_PYYB01000001.1"/>
</dbReference>
<dbReference type="OrthoDB" id="5244716at2"/>
<dbReference type="InterPro" id="IPR039425">
    <property type="entry name" value="RNA_pol_sigma-70-like"/>
</dbReference>
<dbReference type="GO" id="GO:0003677">
    <property type="term" value="F:DNA binding"/>
    <property type="evidence" value="ECO:0007669"/>
    <property type="project" value="UniProtKB-KW"/>
</dbReference>
<dbReference type="GO" id="GO:0016987">
    <property type="term" value="F:sigma factor activity"/>
    <property type="evidence" value="ECO:0007669"/>
    <property type="project" value="UniProtKB-KW"/>
</dbReference>
<feature type="domain" description="RNA polymerase sigma factor 70 region 4 type 2" evidence="7">
    <location>
        <begin position="155"/>
        <end position="207"/>
    </location>
</feature>
<evidence type="ECO:0000313" key="8">
    <source>
        <dbReference type="EMBL" id="PTL58597.1"/>
    </source>
</evidence>
<feature type="domain" description="RNA polymerase sigma-70 region 2" evidence="6">
    <location>
        <begin position="30"/>
        <end position="92"/>
    </location>
</feature>
<dbReference type="NCBIfam" id="TIGR02937">
    <property type="entry name" value="sigma70-ECF"/>
    <property type="match status" value="1"/>
</dbReference>
<dbReference type="SUPFAM" id="SSF88659">
    <property type="entry name" value="Sigma3 and sigma4 domains of RNA polymerase sigma factors"/>
    <property type="match status" value="1"/>
</dbReference>
<dbReference type="PANTHER" id="PTHR43133">
    <property type="entry name" value="RNA POLYMERASE ECF-TYPE SIGMA FACTO"/>
    <property type="match status" value="1"/>
</dbReference>
<dbReference type="InterPro" id="IPR036388">
    <property type="entry name" value="WH-like_DNA-bd_sf"/>
</dbReference>
<dbReference type="AlphaFoldDB" id="A0A2T4UHA4"/>
<evidence type="ECO:0000256" key="2">
    <source>
        <dbReference type="ARBA" id="ARBA00023015"/>
    </source>
</evidence>
<keyword evidence="2" id="KW-0805">Transcription regulation</keyword>
<gene>
    <name evidence="8" type="ORF">C7Y72_02450</name>
</gene>
<dbReference type="InterPro" id="IPR013325">
    <property type="entry name" value="RNA_pol_sigma_r2"/>
</dbReference>
<dbReference type="InterPro" id="IPR007627">
    <property type="entry name" value="RNA_pol_sigma70_r2"/>
</dbReference>
<protein>
    <submittedName>
        <fullName evidence="8">RNA polymerase subunit sigma-24</fullName>
    </submittedName>
</protein>
<evidence type="ECO:0000256" key="3">
    <source>
        <dbReference type="ARBA" id="ARBA00023082"/>
    </source>
</evidence>
<proteinExistence type="inferred from homology"/>
<sequence length="217" mass="24319">MPLREREVETDDARVLAALRGGDEEAFGALVRRHTPALLRVARSYVSTQAVAEEVVQETWLGVLRGLDRFEARSSLRTWIFRILVNRALTRGASEARALPFASLVAAELDDGAPAVPAERFLPDDHRSWPRHWAAPPSRWENLPEEALALNETRRLVATAIASLPAAQRLVITMRDVEGWPAEEVCSMLKLTPGNQRVLLHRARARCREMLAEDFAT</sequence>
<evidence type="ECO:0000256" key="1">
    <source>
        <dbReference type="ARBA" id="ARBA00010641"/>
    </source>
</evidence>
<dbReference type="Pfam" id="PF08281">
    <property type="entry name" value="Sigma70_r4_2"/>
    <property type="match status" value="1"/>
</dbReference>
<dbReference type="EMBL" id="PYYB01000001">
    <property type="protein sequence ID" value="PTL58597.1"/>
    <property type="molecule type" value="Genomic_DNA"/>
</dbReference>
<keyword evidence="5" id="KW-0804">Transcription</keyword>
<dbReference type="Pfam" id="PF04542">
    <property type="entry name" value="Sigma70_r2"/>
    <property type="match status" value="1"/>
</dbReference>